<sequence length="96" mass="10906">MITAIIELIKSGFSFFQKKQEKEVDSTIEKNKETNETNREEIKKGLTWRNALGFAITLIILYNWIIVPVLDLFGIVVIQVPLGQLMQVLLIMVGGN</sequence>
<dbReference type="RefSeq" id="WP_136895848.1">
    <property type="nucleotide sequence ID" value="NZ_CP055315.1"/>
</dbReference>
<accession>A0ABD7AJV6</accession>
<feature type="transmembrane region" description="Helical" evidence="1">
    <location>
        <begin position="46"/>
        <end position="66"/>
    </location>
</feature>
<keyword evidence="1" id="KW-0472">Membrane</keyword>
<keyword evidence="1" id="KW-1133">Transmembrane helix</keyword>
<organism evidence="2 3">
    <name type="scientific">Klebsiella grimontii</name>
    <dbReference type="NCBI Taxonomy" id="2058152"/>
    <lineage>
        <taxon>Bacteria</taxon>
        <taxon>Pseudomonadati</taxon>
        <taxon>Pseudomonadota</taxon>
        <taxon>Gammaproteobacteria</taxon>
        <taxon>Enterobacterales</taxon>
        <taxon>Enterobacteriaceae</taxon>
        <taxon>Klebsiella/Raoultella group</taxon>
        <taxon>Klebsiella</taxon>
    </lineage>
</organism>
<reference evidence="3" key="1">
    <citation type="submission" date="2020-06" db="EMBL/GenBank/DDBJ databases">
        <title>REHAB project genomes.</title>
        <authorList>
            <person name="Shaw L.P."/>
        </authorList>
    </citation>
    <scope>NUCLEOTIDE SEQUENCE [LARGE SCALE GENOMIC DNA]</scope>
    <source>
        <strain evidence="3">RHBSTW-00555</strain>
    </source>
</reference>
<name>A0ABD7AJV6_9ENTR</name>
<dbReference type="EMBL" id="CP055315">
    <property type="protein sequence ID" value="QLO53190.1"/>
    <property type="molecule type" value="Genomic_DNA"/>
</dbReference>
<evidence type="ECO:0000256" key="1">
    <source>
        <dbReference type="SAM" id="Phobius"/>
    </source>
</evidence>
<evidence type="ECO:0000313" key="3">
    <source>
        <dbReference type="Proteomes" id="UP000510937"/>
    </source>
</evidence>
<gene>
    <name evidence="2" type="ORF">HV234_17435</name>
</gene>
<dbReference type="AlphaFoldDB" id="A0ABD7AJV6"/>
<protein>
    <submittedName>
        <fullName evidence="2">Uncharacterized protein</fullName>
    </submittedName>
</protein>
<keyword evidence="1" id="KW-0812">Transmembrane</keyword>
<dbReference type="Proteomes" id="UP000510937">
    <property type="component" value="Chromosome"/>
</dbReference>
<feature type="transmembrane region" description="Helical" evidence="1">
    <location>
        <begin position="72"/>
        <end position="93"/>
    </location>
</feature>
<evidence type="ECO:0000313" key="2">
    <source>
        <dbReference type="EMBL" id="QLO53190.1"/>
    </source>
</evidence>
<proteinExistence type="predicted"/>